<feature type="signal peptide" evidence="2">
    <location>
        <begin position="1"/>
        <end position="19"/>
    </location>
</feature>
<feature type="chain" id="PRO_5045163300" evidence="2">
    <location>
        <begin position="20"/>
        <end position="360"/>
    </location>
</feature>
<accession>A0ABR2ZFC3</accession>
<evidence type="ECO:0000313" key="4">
    <source>
        <dbReference type="Proteomes" id="UP001437256"/>
    </source>
</evidence>
<evidence type="ECO:0000256" key="2">
    <source>
        <dbReference type="SAM" id="SignalP"/>
    </source>
</evidence>
<keyword evidence="4" id="KW-1185">Reference proteome</keyword>
<gene>
    <name evidence="3" type="ORF">AAF712_013256</name>
</gene>
<name>A0ABR2ZFC3_9AGAR</name>
<dbReference type="Proteomes" id="UP001437256">
    <property type="component" value="Unassembled WGS sequence"/>
</dbReference>
<evidence type="ECO:0000256" key="1">
    <source>
        <dbReference type="SAM" id="MobiDB-lite"/>
    </source>
</evidence>
<comment type="caution">
    <text evidence="3">The sequence shown here is derived from an EMBL/GenBank/DDBJ whole genome shotgun (WGS) entry which is preliminary data.</text>
</comment>
<proteinExistence type="predicted"/>
<sequence>MPSARFTILVLAAISLANAAPIIPGEQALPAMTNPLGLNIPVTGNSDPLGLSKVLQEPRALPVVGDLLGGLGGEKGGKLPLVGDLTKSLPIVGGLGTRDSQHSHALPIVGDLLGGLGGEGGEAKLPLVGDLTKSLPIVGGLGVRDSQHSRALPIVGEGGEESFPSPGGGEAGGKLPLVGDLAKSVPVVSNLGTRHGQPGDEDGPSADNSKSDACGPCNAKNIASDALAQLTPLLHQIMRPGKSAALVNAQGSGSVSVGDVANVVSPLVNAVLTSFGGVLKAGGNGDVKAITDLLSGPTGKLGGFLNSFTTVLGGDFTSSILPQITGNLGFISQLGGNASGSFNFLGLNLNSLLGKITGSV</sequence>
<reference evidence="3 4" key="1">
    <citation type="submission" date="2024-05" db="EMBL/GenBank/DDBJ databases">
        <title>A draft genome resource for the thread blight pathogen Marasmius tenuissimus strain MS-2.</title>
        <authorList>
            <person name="Yulfo-Soto G.E."/>
            <person name="Baruah I.K."/>
            <person name="Amoako-Attah I."/>
            <person name="Bukari Y."/>
            <person name="Meinhardt L.W."/>
            <person name="Bailey B.A."/>
            <person name="Cohen S.P."/>
        </authorList>
    </citation>
    <scope>NUCLEOTIDE SEQUENCE [LARGE SCALE GENOMIC DNA]</scope>
    <source>
        <strain evidence="3 4">MS-2</strain>
    </source>
</reference>
<feature type="region of interest" description="Disordered" evidence="1">
    <location>
        <begin position="155"/>
        <end position="176"/>
    </location>
</feature>
<dbReference type="EMBL" id="JBBXMP010000199">
    <property type="protein sequence ID" value="KAL0059960.1"/>
    <property type="molecule type" value="Genomic_DNA"/>
</dbReference>
<protein>
    <submittedName>
        <fullName evidence="3">Uncharacterized protein</fullName>
    </submittedName>
</protein>
<evidence type="ECO:0000313" key="3">
    <source>
        <dbReference type="EMBL" id="KAL0059960.1"/>
    </source>
</evidence>
<keyword evidence="2" id="KW-0732">Signal</keyword>
<organism evidence="3 4">
    <name type="scientific">Marasmius tenuissimus</name>
    <dbReference type="NCBI Taxonomy" id="585030"/>
    <lineage>
        <taxon>Eukaryota</taxon>
        <taxon>Fungi</taxon>
        <taxon>Dikarya</taxon>
        <taxon>Basidiomycota</taxon>
        <taxon>Agaricomycotina</taxon>
        <taxon>Agaricomycetes</taxon>
        <taxon>Agaricomycetidae</taxon>
        <taxon>Agaricales</taxon>
        <taxon>Marasmiineae</taxon>
        <taxon>Marasmiaceae</taxon>
        <taxon>Marasmius</taxon>
    </lineage>
</organism>
<feature type="region of interest" description="Disordered" evidence="1">
    <location>
        <begin position="189"/>
        <end position="213"/>
    </location>
</feature>